<comment type="caution">
    <text evidence="1">The sequence shown here is derived from an EMBL/GenBank/DDBJ whole genome shotgun (WGS) entry which is preliminary data.</text>
</comment>
<protein>
    <submittedName>
        <fullName evidence="1">Uncharacterized protein</fullName>
    </submittedName>
</protein>
<proteinExistence type="predicted"/>
<reference evidence="1" key="1">
    <citation type="journal article" date="2017" name="Nature">
        <title>The sunflower genome provides insights into oil metabolism, flowering and Asterid evolution.</title>
        <authorList>
            <person name="Badouin H."/>
            <person name="Gouzy J."/>
            <person name="Grassa C.J."/>
            <person name="Murat F."/>
            <person name="Staton S.E."/>
            <person name="Cottret L."/>
            <person name="Lelandais-Briere C."/>
            <person name="Owens G.L."/>
            <person name="Carrere S."/>
            <person name="Mayjonade B."/>
            <person name="Legrand L."/>
            <person name="Gill N."/>
            <person name="Kane N.C."/>
            <person name="Bowers J.E."/>
            <person name="Hubner S."/>
            <person name="Bellec A."/>
            <person name="Berard A."/>
            <person name="Berges H."/>
            <person name="Blanchet N."/>
            <person name="Boniface M.C."/>
            <person name="Brunel D."/>
            <person name="Catrice O."/>
            <person name="Chaidir N."/>
            <person name="Claudel C."/>
            <person name="Donnadieu C."/>
            <person name="Faraut T."/>
            <person name="Fievet G."/>
            <person name="Helmstetter N."/>
            <person name="King M."/>
            <person name="Knapp S.J."/>
            <person name="Lai Z."/>
            <person name="Le Paslier M.C."/>
            <person name="Lippi Y."/>
            <person name="Lorenzon L."/>
            <person name="Mandel J.R."/>
            <person name="Marage G."/>
            <person name="Marchand G."/>
            <person name="Marquand E."/>
            <person name="Bret-Mestries E."/>
            <person name="Morien E."/>
            <person name="Nambeesan S."/>
            <person name="Nguyen T."/>
            <person name="Pegot-Espagnet P."/>
            <person name="Pouilly N."/>
            <person name="Raftis F."/>
            <person name="Sallet E."/>
            <person name="Schiex T."/>
            <person name="Thomas J."/>
            <person name="Vandecasteele C."/>
            <person name="Vares D."/>
            <person name="Vear F."/>
            <person name="Vautrin S."/>
            <person name="Crespi M."/>
            <person name="Mangin B."/>
            <person name="Burke J.M."/>
            <person name="Salse J."/>
            <person name="Munos S."/>
            <person name="Vincourt P."/>
            <person name="Rieseberg L.H."/>
            <person name="Langlade N.B."/>
        </authorList>
    </citation>
    <scope>NUCLEOTIDE SEQUENCE</scope>
    <source>
        <tissue evidence="1">Leaves</tissue>
    </source>
</reference>
<sequence length="72" mass="8639">MIEPKEDMILIFRLQHLHFSSPSTFLHQFYVMQTPVSQTIFLRNSYKDLGAPQTRKIRVLFRVKHWVIQPTP</sequence>
<dbReference type="Gramene" id="mRNA:HanXRQr2_Chr16g0738981">
    <property type="protein sequence ID" value="CDS:HanXRQr2_Chr16g0738981.1"/>
    <property type="gene ID" value="HanXRQr2_Chr16g0738981"/>
</dbReference>
<evidence type="ECO:0000313" key="2">
    <source>
        <dbReference type="Proteomes" id="UP000215914"/>
    </source>
</evidence>
<accession>A0A9K3DR13</accession>
<dbReference type="Proteomes" id="UP000215914">
    <property type="component" value="Unassembled WGS sequence"/>
</dbReference>
<gene>
    <name evidence="1" type="ORF">HanXRQr2_Chr16g0738981</name>
</gene>
<reference evidence="1" key="2">
    <citation type="submission" date="2020-06" db="EMBL/GenBank/DDBJ databases">
        <title>Helianthus annuus Genome sequencing and assembly Release 2.</title>
        <authorList>
            <person name="Gouzy J."/>
            <person name="Langlade N."/>
            <person name="Munos S."/>
        </authorList>
    </citation>
    <scope>NUCLEOTIDE SEQUENCE</scope>
    <source>
        <tissue evidence="1">Leaves</tissue>
    </source>
</reference>
<evidence type="ECO:0000313" key="1">
    <source>
        <dbReference type="EMBL" id="KAF5759244.1"/>
    </source>
</evidence>
<name>A0A9K3DR13_HELAN</name>
<organism evidence="1 2">
    <name type="scientific">Helianthus annuus</name>
    <name type="common">Common sunflower</name>
    <dbReference type="NCBI Taxonomy" id="4232"/>
    <lineage>
        <taxon>Eukaryota</taxon>
        <taxon>Viridiplantae</taxon>
        <taxon>Streptophyta</taxon>
        <taxon>Embryophyta</taxon>
        <taxon>Tracheophyta</taxon>
        <taxon>Spermatophyta</taxon>
        <taxon>Magnoliopsida</taxon>
        <taxon>eudicotyledons</taxon>
        <taxon>Gunneridae</taxon>
        <taxon>Pentapetalae</taxon>
        <taxon>asterids</taxon>
        <taxon>campanulids</taxon>
        <taxon>Asterales</taxon>
        <taxon>Asteraceae</taxon>
        <taxon>Asteroideae</taxon>
        <taxon>Heliantheae alliance</taxon>
        <taxon>Heliantheae</taxon>
        <taxon>Helianthus</taxon>
    </lineage>
</organism>
<dbReference type="AlphaFoldDB" id="A0A9K3DR13"/>
<dbReference type="EMBL" id="MNCJ02000331">
    <property type="protein sequence ID" value="KAF5759244.1"/>
    <property type="molecule type" value="Genomic_DNA"/>
</dbReference>
<keyword evidence="2" id="KW-1185">Reference proteome</keyword>